<comment type="caution">
    <text evidence="2">The sequence shown here is derived from an EMBL/GenBank/DDBJ whole genome shotgun (WGS) entry which is preliminary data.</text>
</comment>
<sequence length="442" mass="50570">MDDRCNINHMARSETGKLDLSGELNLSEQTAKFTTKEYFTVLSHGIFDHVHKFKPNAFTLYIYLLCNAKKKDPGAGLYSFRILEIIEIFSNPRDSADNPDNVCRFTACKFLAELERINLIEIVSKPTGPHNAVWQIEICKFKTFKSFLCVQNKYRSGVNDASLRSDGSVTEENSTVSIATERQTEIWQDESEERRGVKNDAPSRSGDARDNNSILYKYVDSLKEPLRKIKKKYLYDLFEELRSSKKSSEEILDPELACRWTQEAMKAIQGGSETRGLKHIRNEMLRLYWNGLRSSGRKKCIFDSCQKMGDMRQKLIATRFANPFFRANWAKALVEIKNSPYCRGENGDWEASFQWFIKTEKPVVNAMDGRYRDRSKPKRTQTTGSGGIVRNVSGQDYLKGASLGSVQDFDLEDWIEANPEAAEEARESGLLKMRLDNRADAS</sequence>
<organism evidence="2">
    <name type="scientific">marine sediment metagenome</name>
    <dbReference type="NCBI Taxonomy" id="412755"/>
    <lineage>
        <taxon>unclassified sequences</taxon>
        <taxon>metagenomes</taxon>
        <taxon>ecological metagenomes</taxon>
    </lineage>
</organism>
<protein>
    <submittedName>
        <fullName evidence="2">Uncharacterized protein</fullName>
    </submittedName>
</protein>
<dbReference type="AlphaFoldDB" id="A0A0F9VAA5"/>
<gene>
    <name evidence="2" type="ORF">LCGC14_0430540</name>
</gene>
<feature type="region of interest" description="Disordered" evidence="1">
    <location>
        <begin position="161"/>
        <end position="208"/>
    </location>
</feature>
<name>A0A0F9VAA5_9ZZZZ</name>
<reference evidence="2" key="1">
    <citation type="journal article" date="2015" name="Nature">
        <title>Complex archaea that bridge the gap between prokaryotes and eukaryotes.</title>
        <authorList>
            <person name="Spang A."/>
            <person name="Saw J.H."/>
            <person name="Jorgensen S.L."/>
            <person name="Zaremba-Niedzwiedzka K."/>
            <person name="Martijn J."/>
            <person name="Lind A.E."/>
            <person name="van Eijk R."/>
            <person name="Schleper C."/>
            <person name="Guy L."/>
            <person name="Ettema T.J."/>
        </authorList>
    </citation>
    <scope>NUCLEOTIDE SEQUENCE</scope>
</reference>
<accession>A0A0F9VAA5</accession>
<evidence type="ECO:0000256" key="1">
    <source>
        <dbReference type="SAM" id="MobiDB-lite"/>
    </source>
</evidence>
<feature type="compositionally biased region" description="Polar residues" evidence="1">
    <location>
        <begin position="165"/>
        <end position="181"/>
    </location>
</feature>
<proteinExistence type="predicted"/>
<dbReference type="EMBL" id="LAZR01000402">
    <property type="protein sequence ID" value="KKN70476.1"/>
    <property type="molecule type" value="Genomic_DNA"/>
</dbReference>
<evidence type="ECO:0000313" key="2">
    <source>
        <dbReference type="EMBL" id="KKN70476.1"/>
    </source>
</evidence>